<keyword evidence="3" id="KW-1185">Reference proteome</keyword>
<protein>
    <submittedName>
        <fullName evidence="2">Uncharacterized protein</fullName>
    </submittedName>
</protein>
<evidence type="ECO:0000313" key="2">
    <source>
        <dbReference type="EMBL" id="GJT64704.1"/>
    </source>
</evidence>
<dbReference type="EMBL" id="BQNB010017568">
    <property type="protein sequence ID" value="GJT64704.1"/>
    <property type="molecule type" value="Genomic_DNA"/>
</dbReference>
<sequence>MTEPSGGGMDDRNEREGTPPPLTKEQIEGHVSAIKSIIKDYNRQNKADPIRLDFGTDNILLKEGRVVRGKDVGEEDLSKPFKEILKTPLTRRIIEFAGPEYVMPTNITLYDGSTDPADHLIGFSMQQLQEQPKPVW</sequence>
<comment type="caution">
    <text evidence="2">The sequence shown here is derived from an EMBL/GenBank/DDBJ whole genome shotgun (WGS) entry which is preliminary data.</text>
</comment>
<reference evidence="2" key="1">
    <citation type="journal article" date="2022" name="Int. J. Mol. Sci.">
        <title>Draft Genome of Tanacetum Coccineum: Genomic Comparison of Closely Related Tanacetum-Family Plants.</title>
        <authorList>
            <person name="Yamashiro T."/>
            <person name="Shiraishi A."/>
            <person name="Nakayama K."/>
            <person name="Satake H."/>
        </authorList>
    </citation>
    <scope>NUCLEOTIDE SEQUENCE</scope>
</reference>
<evidence type="ECO:0000313" key="3">
    <source>
        <dbReference type="Proteomes" id="UP001151760"/>
    </source>
</evidence>
<gene>
    <name evidence="2" type="ORF">Tco_1016184</name>
</gene>
<reference evidence="2" key="2">
    <citation type="submission" date="2022-01" db="EMBL/GenBank/DDBJ databases">
        <authorList>
            <person name="Yamashiro T."/>
            <person name="Shiraishi A."/>
            <person name="Satake H."/>
            <person name="Nakayama K."/>
        </authorList>
    </citation>
    <scope>NUCLEOTIDE SEQUENCE</scope>
</reference>
<dbReference type="Proteomes" id="UP001151760">
    <property type="component" value="Unassembled WGS sequence"/>
</dbReference>
<proteinExistence type="predicted"/>
<feature type="region of interest" description="Disordered" evidence="1">
    <location>
        <begin position="1"/>
        <end position="28"/>
    </location>
</feature>
<name>A0ABQ5FNG1_9ASTR</name>
<organism evidence="2 3">
    <name type="scientific">Tanacetum coccineum</name>
    <dbReference type="NCBI Taxonomy" id="301880"/>
    <lineage>
        <taxon>Eukaryota</taxon>
        <taxon>Viridiplantae</taxon>
        <taxon>Streptophyta</taxon>
        <taxon>Embryophyta</taxon>
        <taxon>Tracheophyta</taxon>
        <taxon>Spermatophyta</taxon>
        <taxon>Magnoliopsida</taxon>
        <taxon>eudicotyledons</taxon>
        <taxon>Gunneridae</taxon>
        <taxon>Pentapetalae</taxon>
        <taxon>asterids</taxon>
        <taxon>campanulids</taxon>
        <taxon>Asterales</taxon>
        <taxon>Asteraceae</taxon>
        <taxon>Asteroideae</taxon>
        <taxon>Anthemideae</taxon>
        <taxon>Anthemidinae</taxon>
        <taxon>Tanacetum</taxon>
    </lineage>
</organism>
<evidence type="ECO:0000256" key="1">
    <source>
        <dbReference type="SAM" id="MobiDB-lite"/>
    </source>
</evidence>
<accession>A0ABQ5FNG1</accession>